<dbReference type="EnsemblMetazoa" id="XM_016807314.2">
    <property type="protein sequence ID" value="XP_016662803.2"/>
    <property type="gene ID" value="LOC103310347"/>
</dbReference>
<evidence type="ECO:0000313" key="13">
    <source>
        <dbReference type="Proteomes" id="UP000007819"/>
    </source>
</evidence>
<dbReference type="InterPro" id="IPR013083">
    <property type="entry name" value="Znf_RING/FYVE/PHD"/>
</dbReference>
<evidence type="ECO:0000256" key="9">
    <source>
        <dbReference type="SAM" id="MobiDB-lite"/>
    </source>
</evidence>
<keyword evidence="4" id="KW-0479">Metal-binding</keyword>
<dbReference type="OrthoDB" id="10263264at2759"/>
<evidence type="ECO:0000313" key="12">
    <source>
        <dbReference type="EnsemblMetazoa" id="XP_016662803.2"/>
    </source>
</evidence>
<sequence length="424" mass="47676">MRNTFGVLEVSNCSTEHLVGQNIVEVSIVDLGVPEVSNRSTPHLEGRNIVAVSIIDLVSSMASNNKNQNTSGSYQPVSSVASTQLPSNRQTNVVTQDAIGFGMNASNRGNKNGVIHFQSNLEFKKLTFYKVIHEVIKPTLLTMSGEPFEFRLLLQHIGLVVLCRDTLDKQNYFQFQIRIGKIEDDGTLLITDYLPPGLDIKFCFSPCVLPSYNSLPPPNEGTQPINCTNLLVLDPSVLNMFFIKWTPDQNNYALTMCLVKQLTVDILIRGLQEKGGRSSEETREDIIRMLADPDLVTCKSTYSFSLLCPLGKKRMEIPAKSIHCDHLQCFDARIFLLMNEKNQTWKCPICDISCLYDEIQIQLFFLDIVTSPELRGDCTGIELISDGSWIVNENNETEIININPNTEKELMNLDEEKCIINEVE</sequence>
<accession>A0A8R2H9Q6</accession>
<dbReference type="AlphaFoldDB" id="A0A8R2H9Q6"/>
<comment type="pathway">
    <text evidence="1">Protein modification; protein sumoylation.</text>
</comment>
<evidence type="ECO:0000256" key="7">
    <source>
        <dbReference type="ARBA" id="ARBA00022833"/>
    </source>
</evidence>
<dbReference type="Proteomes" id="UP000007819">
    <property type="component" value="Chromosome A2"/>
</dbReference>
<dbReference type="GO" id="GO:0016925">
    <property type="term" value="P:protein sumoylation"/>
    <property type="evidence" value="ECO:0007669"/>
    <property type="project" value="TreeGrafter"/>
</dbReference>
<evidence type="ECO:0000256" key="5">
    <source>
        <dbReference type="ARBA" id="ARBA00022771"/>
    </source>
</evidence>
<organism evidence="12 13">
    <name type="scientific">Acyrthosiphon pisum</name>
    <name type="common">Pea aphid</name>
    <dbReference type="NCBI Taxonomy" id="7029"/>
    <lineage>
        <taxon>Eukaryota</taxon>
        <taxon>Metazoa</taxon>
        <taxon>Ecdysozoa</taxon>
        <taxon>Arthropoda</taxon>
        <taxon>Hexapoda</taxon>
        <taxon>Insecta</taxon>
        <taxon>Pterygota</taxon>
        <taxon>Neoptera</taxon>
        <taxon>Paraneoptera</taxon>
        <taxon>Hemiptera</taxon>
        <taxon>Sternorrhyncha</taxon>
        <taxon>Aphidomorpha</taxon>
        <taxon>Aphidoidea</taxon>
        <taxon>Aphididae</taxon>
        <taxon>Macrosiphini</taxon>
        <taxon>Acyrthosiphon</taxon>
    </lineage>
</organism>
<dbReference type="PROSITE" id="PS51466">
    <property type="entry name" value="PINIT"/>
    <property type="match status" value="1"/>
</dbReference>
<evidence type="ECO:0000256" key="3">
    <source>
        <dbReference type="ARBA" id="ARBA00022679"/>
    </source>
</evidence>
<dbReference type="Pfam" id="PF14324">
    <property type="entry name" value="PINIT"/>
    <property type="match status" value="1"/>
</dbReference>
<dbReference type="Pfam" id="PF02891">
    <property type="entry name" value="zf-MIZ"/>
    <property type="match status" value="1"/>
</dbReference>
<evidence type="ECO:0000259" key="11">
    <source>
        <dbReference type="PROSITE" id="PS51466"/>
    </source>
</evidence>
<reference evidence="13" key="1">
    <citation type="submission" date="2010-06" db="EMBL/GenBank/DDBJ databases">
        <authorList>
            <person name="Jiang H."/>
            <person name="Abraham K."/>
            <person name="Ali S."/>
            <person name="Alsbrooks S.L."/>
            <person name="Anim B.N."/>
            <person name="Anosike U.S."/>
            <person name="Attaway T."/>
            <person name="Bandaranaike D.P."/>
            <person name="Battles P.K."/>
            <person name="Bell S.N."/>
            <person name="Bell A.V."/>
            <person name="Beltran B."/>
            <person name="Bickham C."/>
            <person name="Bustamante Y."/>
            <person name="Caleb T."/>
            <person name="Canada A."/>
            <person name="Cardenas V."/>
            <person name="Carter K."/>
            <person name="Chacko J."/>
            <person name="Chandrabose M.N."/>
            <person name="Chavez D."/>
            <person name="Chavez A."/>
            <person name="Chen L."/>
            <person name="Chu H.-S."/>
            <person name="Claassen K.J."/>
            <person name="Cockrell R."/>
            <person name="Collins M."/>
            <person name="Cooper J.A."/>
            <person name="Cree A."/>
            <person name="Curry S.M."/>
            <person name="Da Y."/>
            <person name="Dao M.D."/>
            <person name="Das B."/>
            <person name="Davila M.-L."/>
            <person name="Davy-Carroll L."/>
            <person name="Denson S."/>
            <person name="Dinh H."/>
            <person name="Ebong V.E."/>
            <person name="Edwards J.R."/>
            <person name="Egan A."/>
            <person name="El-Daye J."/>
            <person name="Escobedo L."/>
            <person name="Fernandez S."/>
            <person name="Fernando P.R."/>
            <person name="Flagg N."/>
            <person name="Forbes L.D."/>
            <person name="Fowler R.G."/>
            <person name="Fu Q."/>
            <person name="Gabisi R.A."/>
            <person name="Ganer J."/>
            <person name="Garbino Pronczuk A."/>
            <person name="Garcia R.M."/>
            <person name="Garner T."/>
            <person name="Garrett T.E."/>
            <person name="Gonzalez D.A."/>
            <person name="Hamid H."/>
            <person name="Hawkins E.S."/>
            <person name="Hirani K."/>
            <person name="Hogues M.E."/>
            <person name="Hollins B."/>
            <person name="Hsiao C.-H."/>
            <person name="Jabil R."/>
            <person name="James M.L."/>
            <person name="Jhangiani S.N."/>
            <person name="Johnson B."/>
            <person name="Johnson Q."/>
            <person name="Joshi V."/>
            <person name="Kalu J.B."/>
            <person name="Kam C."/>
            <person name="Kashfia A."/>
            <person name="Keebler J."/>
            <person name="Kisamo H."/>
            <person name="Kovar C.L."/>
            <person name="Lago L.A."/>
            <person name="Lai C.-Y."/>
            <person name="Laidlaw J."/>
            <person name="Lara F."/>
            <person name="Le T.-K."/>
            <person name="Lee S.L."/>
            <person name="Legall F.H."/>
            <person name="Lemon S.J."/>
            <person name="Lewis L.R."/>
            <person name="Li B."/>
            <person name="Liu Y."/>
            <person name="Liu Y.-S."/>
            <person name="Lopez J."/>
            <person name="Lozado R.J."/>
            <person name="Lu J."/>
            <person name="Madu R.C."/>
            <person name="Maheshwari M."/>
            <person name="Maheshwari R."/>
            <person name="Malloy K."/>
            <person name="Martinez E."/>
            <person name="Mathew T."/>
            <person name="Mercado I.C."/>
            <person name="Mercado C."/>
            <person name="Meyer B."/>
            <person name="Montgomery K."/>
            <person name="Morgan M.B."/>
            <person name="Munidasa M."/>
            <person name="Nazareth L.V."/>
            <person name="Nelson J."/>
            <person name="Ng B.M."/>
            <person name="Nguyen N.B."/>
            <person name="Nguyen P.Q."/>
            <person name="Nguyen T."/>
            <person name="Obregon M."/>
            <person name="Okwuonu G.O."/>
            <person name="Onwere C.G."/>
            <person name="Orozco G."/>
            <person name="Parra A."/>
            <person name="Patel S."/>
            <person name="Patil S."/>
            <person name="Perez A."/>
            <person name="Perez Y."/>
            <person name="Pham C."/>
            <person name="Primus E.L."/>
            <person name="Pu L.-L."/>
            <person name="Puazo M."/>
            <person name="Qin X."/>
            <person name="Quiroz J.B."/>
            <person name="Reese J."/>
            <person name="Richards S."/>
            <person name="Rives C.M."/>
            <person name="Robberts R."/>
            <person name="Ruiz S.J."/>
            <person name="Ruiz M.J."/>
            <person name="Santibanez J."/>
            <person name="Schneider B.W."/>
            <person name="Sisson I."/>
            <person name="Smith M."/>
            <person name="Sodergren E."/>
            <person name="Song X.-Z."/>
            <person name="Song B.B."/>
            <person name="Summersgill H."/>
            <person name="Thelus R."/>
            <person name="Thornton R.D."/>
            <person name="Trejos Z.Y."/>
            <person name="Usmani K."/>
            <person name="Vattathil S."/>
            <person name="Villasana D."/>
            <person name="Walker D.L."/>
            <person name="Wang S."/>
            <person name="Wang K."/>
            <person name="White C.S."/>
            <person name="Williams A.C."/>
            <person name="Williamson J."/>
            <person name="Wilson K."/>
            <person name="Woghiren I.O."/>
            <person name="Woodworth J.R."/>
            <person name="Worley K.C."/>
            <person name="Wright R.A."/>
            <person name="Wu W."/>
            <person name="Young L."/>
            <person name="Zhang L."/>
            <person name="Zhang J."/>
            <person name="Zhu Y."/>
            <person name="Muzny D.M."/>
            <person name="Weinstock G."/>
            <person name="Gibbs R.A."/>
        </authorList>
    </citation>
    <scope>NUCLEOTIDE SEQUENCE [LARGE SCALE GENOMIC DNA]</scope>
    <source>
        <strain evidence="13">LSR1</strain>
    </source>
</reference>
<keyword evidence="6" id="KW-0833">Ubl conjugation pathway</keyword>
<dbReference type="Gene3D" id="3.30.40.10">
    <property type="entry name" value="Zinc/RING finger domain, C3HC4 (zinc finger)"/>
    <property type="match status" value="1"/>
</dbReference>
<dbReference type="InterPro" id="IPR038654">
    <property type="entry name" value="PINIT_sf"/>
</dbReference>
<dbReference type="CDD" id="cd16650">
    <property type="entry name" value="SP-RING_PIAS-like"/>
    <property type="match status" value="1"/>
</dbReference>
<evidence type="ECO:0000256" key="8">
    <source>
        <dbReference type="PROSITE-ProRule" id="PRU00452"/>
    </source>
</evidence>
<dbReference type="GO" id="GO:0008270">
    <property type="term" value="F:zinc ion binding"/>
    <property type="evidence" value="ECO:0007669"/>
    <property type="project" value="UniProtKB-KW"/>
</dbReference>
<feature type="domain" description="PINIT" evidence="11">
    <location>
        <begin position="104"/>
        <end position="262"/>
    </location>
</feature>
<dbReference type="PANTHER" id="PTHR10782">
    <property type="entry name" value="ZINC FINGER MIZ DOMAIN-CONTAINING PROTEIN"/>
    <property type="match status" value="1"/>
</dbReference>
<evidence type="ECO:0000259" key="10">
    <source>
        <dbReference type="PROSITE" id="PS51044"/>
    </source>
</evidence>
<dbReference type="InterPro" id="IPR023321">
    <property type="entry name" value="PINIT"/>
</dbReference>
<dbReference type="PROSITE" id="PS51044">
    <property type="entry name" value="ZF_SP_RING"/>
    <property type="match status" value="1"/>
</dbReference>
<dbReference type="PANTHER" id="PTHR10782:SF94">
    <property type="entry name" value="SUPPRESSOR OF VARIEGATION 2-10, ISOFORM I"/>
    <property type="match status" value="1"/>
</dbReference>
<proteinExistence type="inferred from homology"/>
<evidence type="ECO:0000256" key="1">
    <source>
        <dbReference type="ARBA" id="ARBA00004718"/>
    </source>
</evidence>
<dbReference type="GO" id="GO:0006357">
    <property type="term" value="P:regulation of transcription by RNA polymerase II"/>
    <property type="evidence" value="ECO:0007669"/>
    <property type="project" value="TreeGrafter"/>
</dbReference>
<comment type="similarity">
    <text evidence="2">Belongs to the PIAS family.</text>
</comment>
<evidence type="ECO:0000256" key="2">
    <source>
        <dbReference type="ARBA" id="ARBA00005383"/>
    </source>
</evidence>
<name>A0A8R2H9Q6_ACYPI</name>
<dbReference type="RefSeq" id="XP_016662803.2">
    <property type="nucleotide sequence ID" value="XM_016807314.2"/>
</dbReference>
<evidence type="ECO:0000256" key="4">
    <source>
        <dbReference type="ARBA" id="ARBA00022723"/>
    </source>
</evidence>
<dbReference type="GO" id="GO:0000785">
    <property type="term" value="C:chromatin"/>
    <property type="evidence" value="ECO:0007669"/>
    <property type="project" value="TreeGrafter"/>
</dbReference>
<evidence type="ECO:0000256" key="6">
    <source>
        <dbReference type="ARBA" id="ARBA00022786"/>
    </source>
</evidence>
<dbReference type="Gene3D" id="2.60.120.780">
    <property type="entry name" value="PINIT domain"/>
    <property type="match status" value="1"/>
</dbReference>
<dbReference type="InterPro" id="IPR004181">
    <property type="entry name" value="Znf_MIZ"/>
</dbReference>
<keyword evidence="3" id="KW-0808">Transferase</keyword>
<dbReference type="GeneID" id="103310347"/>
<dbReference type="GO" id="GO:0061665">
    <property type="term" value="F:SUMO ligase activity"/>
    <property type="evidence" value="ECO:0007669"/>
    <property type="project" value="TreeGrafter"/>
</dbReference>
<feature type="domain" description="SP-RING-type" evidence="10">
    <location>
        <begin position="291"/>
        <end position="379"/>
    </location>
</feature>
<reference evidence="12" key="2">
    <citation type="submission" date="2022-06" db="UniProtKB">
        <authorList>
            <consortium name="EnsemblMetazoa"/>
        </authorList>
    </citation>
    <scope>IDENTIFICATION</scope>
</reference>
<protein>
    <submittedName>
        <fullName evidence="12">Uncharacterized protein</fullName>
    </submittedName>
</protein>
<feature type="region of interest" description="Disordered" evidence="9">
    <location>
        <begin position="66"/>
        <end position="88"/>
    </location>
</feature>
<keyword evidence="7" id="KW-0862">Zinc</keyword>
<keyword evidence="5 8" id="KW-0863">Zinc-finger</keyword>
<keyword evidence="13" id="KW-1185">Reference proteome</keyword>
<dbReference type="GO" id="GO:0003712">
    <property type="term" value="F:transcription coregulator activity"/>
    <property type="evidence" value="ECO:0007669"/>
    <property type="project" value="TreeGrafter"/>
</dbReference>
<dbReference type="KEGG" id="api:103310347"/>